<accession>A0A067CKJ1</accession>
<sequence>DLPYIRLCSLSLQRDLTIATRAFFYRSTATSPTALFRTKTKRFKAFSSQALAWLSWVACQAQSVSGVCLPPSAFLTREKYDSNLVSLGGTLYSVFELGTSY</sequence>
<name>A0A067CKJ1_SAPPC</name>
<dbReference type="EMBL" id="KK583205">
    <property type="protein sequence ID" value="KDO29685.1"/>
    <property type="molecule type" value="Genomic_DNA"/>
</dbReference>
<gene>
    <name evidence="1" type="ORF">SPRG_19944</name>
</gene>
<dbReference type="VEuPathDB" id="FungiDB:SPRG_19944"/>
<dbReference type="AlphaFoldDB" id="A0A067CKJ1"/>
<evidence type="ECO:0000313" key="2">
    <source>
        <dbReference type="Proteomes" id="UP000030745"/>
    </source>
</evidence>
<dbReference type="KEGG" id="spar:SPRG_19944"/>
<dbReference type="RefSeq" id="XP_012199781.1">
    <property type="nucleotide sequence ID" value="XM_012344391.1"/>
</dbReference>
<feature type="non-terminal residue" evidence="1">
    <location>
        <position position="1"/>
    </location>
</feature>
<protein>
    <submittedName>
        <fullName evidence="1">Uncharacterized protein</fullName>
    </submittedName>
</protein>
<proteinExistence type="predicted"/>
<dbReference type="Proteomes" id="UP000030745">
    <property type="component" value="Unassembled WGS sequence"/>
</dbReference>
<keyword evidence="2" id="KW-1185">Reference proteome</keyword>
<organism evidence="1 2">
    <name type="scientific">Saprolegnia parasitica (strain CBS 223.65)</name>
    <dbReference type="NCBI Taxonomy" id="695850"/>
    <lineage>
        <taxon>Eukaryota</taxon>
        <taxon>Sar</taxon>
        <taxon>Stramenopiles</taxon>
        <taxon>Oomycota</taxon>
        <taxon>Saprolegniomycetes</taxon>
        <taxon>Saprolegniales</taxon>
        <taxon>Saprolegniaceae</taxon>
        <taxon>Saprolegnia</taxon>
    </lineage>
</organism>
<reference evidence="1 2" key="1">
    <citation type="journal article" date="2013" name="PLoS Genet.">
        <title>Distinctive expansion of potential virulence genes in the genome of the oomycete fish pathogen Saprolegnia parasitica.</title>
        <authorList>
            <person name="Jiang R.H."/>
            <person name="de Bruijn I."/>
            <person name="Haas B.J."/>
            <person name="Belmonte R."/>
            <person name="Lobach L."/>
            <person name="Christie J."/>
            <person name="van den Ackerveken G."/>
            <person name="Bottin A."/>
            <person name="Bulone V."/>
            <person name="Diaz-Moreno S.M."/>
            <person name="Dumas B."/>
            <person name="Fan L."/>
            <person name="Gaulin E."/>
            <person name="Govers F."/>
            <person name="Grenville-Briggs L.J."/>
            <person name="Horner N.R."/>
            <person name="Levin J.Z."/>
            <person name="Mammella M."/>
            <person name="Meijer H.J."/>
            <person name="Morris P."/>
            <person name="Nusbaum C."/>
            <person name="Oome S."/>
            <person name="Phillips A.J."/>
            <person name="van Rooyen D."/>
            <person name="Rzeszutek E."/>
            <person name="Saraiva M."/>
            <person name="Secombes C.J."/>
            <person name="Seidl M.F."/>
            <person name="Snel B."/>
            <person name="Stassen J.H."/>
            <person name="Sykes S."/>
            <person name="Tripathy S."/>
            <person name="van den Berg H."/>
            <person name="Vega-Arreguin J.C."/>
            <person name="Wawra S."/>
            <person name="Young S.K."/>
            <person name="Zeng Q."/>
            <person name="Dieguez-Uribeondo J."/>
            <person name="Russ C."/>
            <person name="Tyler B.M."/>
            <person name="van West P."/>
        </authorList>
    </citation>
    <scope>NUCLEOTIDE SEQUENCE [LARGE SCALE GENOMIC DNA]</scope>
    <source>
        <strain evidence="1 2">CBS 223.65</strain>
    </source>
</reference>
<evidence type="ECO:0000313" key="1">
    <source>
        <dbReference type="EMBL" id="KDO29685.1"/>
    </source>
</evidence>
<dbReference type="GeneID" id="24141196"/>